<evidence type="ECO:0000313" key="8">
    <source>
        <dbReference type="Ensembl" id="ENSECRP00000005909.1"/>
    </source>
</evidence>
<dbReference type="PRINTS" id="PR00449">
    <property type="entry name" value="RASTRNSFRMNG"/>
</dbReference>
<gene>
    <name evidence="8" type="primary">RAB29</name>
</gene>
<organism evidence="8 9">
    <name type="scientific">Erpetoichthys calabaricus</name>
    <name type="common">Rope fish</name>
    <name type="synonym">Calamoichthys calabaricus</name>
    <dbReference type="NCBI Taxonomy" id="27687"/>
    <lineage>
        <taxon>Eukaryota</taxon>
        <taxon>Metazoa</taxon>
        <taxon>Chordata</taxon>
        <taxon>Craniata</taxon>
        <taxon>Vertebrata</taxon>
        <taxon>Euteleostomi</taxon>
        <taxon>Actinopterygii</taxon>
        <taxon>Polypteriformes</taxon>
        <taxon>Polypteridae</taxon>
        <taxon>Erpetoichthys</taxon>
    </lineage>
</organism>
<evidence type="ECO:0000256" key="6">
    <source>
        <dbReference type="ARBA" id="ARBA00046278"/>
    </source>
</evidence>
<keyword evidence="5 7" id="KW-0636">Prenylation</keyword>
<name>A0A8C4X4Z7_ERPCA</name>
<dbReference type="InterPro" id="IPR030697">
    <property type="entry name" value="Rab29/Rab38/Rab32"/>
</dbReference>
<comment type="subcellular location">
    <subcellularLocation>
        <location evidence="6">Endomembrane system</location>
        <topology evidence="6">Lipid-anchor</topology>
        <orientation evidence="6">Cytoplasmic side</orientation>
    </subcellularLocation>
    <subcellularLocation>
        <location evidence="7">Membrane</location>
        <topology evidence="7">Lipid-anchor</topology>
    </subcellularLocation>
</comment>
<dbReference type="SMART" id="SM00176">
    <property type="entry name" value="RAN"/>
    <property type="match status" value="1"/>
</dbReference>
<dbReference type="GO" id="GO:0008333">
    <property type="term" value="P:endosome to lysosome transport"/>
    <property type="evidence" value="ECO:0007669"/>
    <property type="project" value="TreeGrafter"/>
</dbReference>
<evidence type="ECO:0000313" key="9">
    <source>
        <dbReference type="Proteomes" id="UP000694620"/>
    </source>
</evidence>
<dbReference type="Gene3D" id="3.40.50.300">
    <property type="entry name" value="P-loop containing nucleotide triphosphate hydrolases"/>
    <property type="match status" value="1"/>
</dbReference>
<sequence length="203" mass="22993">MATRDYLFKVLVIGDNNVGKTALVQRYVNDKFSKHYKATVGVDFAVKVLQWSDTETVRLQLWDIAGQERFTSMTRIYYKEAAGCLLLFDVMNMTTFKNCLFWKQDLDSKLMSADGRPIPCVLLASKCDLSPWEMTNESIDQFSKGNGFVCWVDTSAKENKNINEAVSILVSKMMNRPSPDGVYQGGHIQLDSVPKGRQQSFCC</sequence>
<accession>A0A8C4X4Z7</accession>
<keyword evidence="7" id="KW-0472">Membrane</keyword>
<proteinExistence type="inferred from homology"/>
<dbReference type="GO" id="GO:0005770">
    <property type="term" value="C:late endosome"/>
    <property type="evidence" value="ECO:0007669"/>
    <property type="project" value="TreeGrafter"/>
</dbReference>
<dbReference type="GO" id="GO:0045335">
    <property type="term" value="C:phagocytic vesicle"/>
    <property type="evidence" value="ECO:0007669"/>
    <property type="project" value="TreeGrafter"/>
</dbReference>
<evidence type="ECO:0000256" key="4">
    <source>
        <dbReference type="ARBA" id="ARBA00023288"/>
    </source>
</evidence>
<keyword evidence="3 7" id="KW-0342">GTP-binding</keyword>
<dbReference type="PROSITE" id="PS51420">
    <property type="entry name" value="RHO"/>
    <property type="match status" value="1"/>
</dbReference>
<dbReference type="SMART" id="SM00175">
    <property type="entry name" value="RAB"/>
    <property type="match status" value="1"/>
</dbReference>
<keyword evidence="4 7" id="KW-0449">Lipoprotein</keyword>
<dbReference type="Proteomes" id="UP000694620">
    <property type="component" value="Chromosome 3"/>
</dbReference>
<comment type="similarity">
    <text evidence="1 7">Belongs to the small GTPase superfamily. Rab family.</text>
</comment>
<dbReference type="CDD" id="cd04107">
    <property type="entry name" value="Rab32_Rab38"/>
    <property type="match status" value="1"/>
</dbReference>
<dbReference type="InterPro" id="IPR001806">
    <property type="entry name" value="Small_GTPase"/>
</dbReference>
<dbReference type="SMART" id="SM00174">
    <property type="entry name" value="RHO"/>
    <property type="match status" value="1"/>
</dbReference>
<dbReference type="GO" id="GO:0005764">
    <property type="term" value="C:lysosome"/>
    <property type="evidence" value="ECO:0007669"/>
    <property type="project" value="TreeGrafter"/>
</dbReference>
<dbReference type="OrthoDB" id="245989at2759"/>
<comment type="function">
    <text evidence="7">The small GTPases Rab are key regulators in vesicle trafficking.</text>
</comment>
<evidence type="ECO:0000256" key="3">
    <source>
        <dbReference type="ARBA" id="ARBA00023134"/>
    </source>
</evidence>
<dbReference type="GeneTree" id="ENSGT00940000159363"/>
<dbReference type="NCBIfam" id="TIGR00231">
    <property type="entry name" value="small_GTP"/>
    <property type="match status" value="1"/>
</dbReference>
<dbReference type="GO" id="GO:0016020">
    <property type="term" value="C:membrane"/>
    <property type="evidence" value="ECO:0007669"/>
    <property type="project" value="UniProtKB-SubCell"/>
</dbReference>
<keyword evidence="9" id="KW-1185">Reference proteome</keyword>
<evidence type="ECO:0000256" key="5">
    <source>
        <dbReference type="ARBA" id="ARBA00023289"/>
    </source>
</evidence>
<dbReference type="GO" id="GO:0003924">
    <property type="term" value="F:GTPase activity"/>
    <property type="evidence" value="ECO:0007669"/>
    <property type="project" value="UniProtKB-UniRule"/>
</dbReference>
<dbReference type="PANTHER" id="PTHR47981:SF42">
    <property type="entry name" value="RAS-RELATED PROTEIN RAB-7L1-LIKE ISOFORM X1"/>
    <property type="match status" value="1"/>
</dbReference>
<evidence type="ECO:0000256" key="1">
    <source>
        <dbReference type="ARBA" id="ARBA00006270"/>
    </source>
</evidence>
<dbReference type="SUPFAM" id="SSF52540">
    <property type="entry name" value="P-loop containing nucleoside triphosphate hydrolases"/>
    <property type="match status" value="1"/>
</dbReference>
<dbReference type="InterPro" id="IPR005225">
    <property type="entry name" value="Small_GTP-bd"/>
</dbReference>
<dbReference type="SMART" id="SM00173">
    <property type="entry name" value="RAS"/>
    <property type="match status" value="1"/>
</dbReference>
<dbReference type="AlphaFoldDB" id="A0A8C4X4Z7"/>
<dbReference type="InterPro" id="IPR027417">
    <property type="entry name" value="P-loop_NTPase"/>
</dbReference>
<protein>
    <recommendedName>
        <fullName evidence="7">Ras-related protein Rab</fullName>
    </recommendedName>
</protein>
<dbReference type="GO" id="GO:0090385">
    <property type="term" value="P:phagosome-lysosome fusion"/>
    <property type="evidence" value="ECO:0007669"/>
    <property type="project" value="TreeGrafter"/>
</dbReference>
<dbReference type="FunFam" id="3.40.50.300:FF:000222">
    <property type="entry name" value="RAB32, member RAS oncogene family"/>
    <property type="match status" value="1"/>
</dbReference>
<dbReference type="PANTHER" id="PTHR47981">
    <property type="entry name" value="RAB FAMILY"/>
    <property type="match status" value="1"/>
</dbReference>
<dbReference type="GO" id="GO:0005802">
    <property type="term" value="C:trans-Golgi network"/>
    <property type="evidence" value="ECO:0007669"/>
    <property type="project" value="UniProtKB-UniRule"/>
</dbReference>
<keyword evidence="2 7" id="KW-0547">Nucleotide-binding</keyword>
<dbReference type="PROSITE" id="PS51421">
    <property type="entry name" value="RAS"/>
    <property type="match status" value="1"/>
</dbReference>
<dbReference type="PROSITE" id="PS51419">
    <property type="entry name" value="RAB"/>
    <property type="match status" value="1"/>
</dbReference>
<dbReference type="Ensembl" id="ENSECRT00000006008.1">
    <property type="protein sequence ID" value="ENSECRP00000005909.1"/>
    <property type="gene ID" value="ENSECRG00000003951.1"/>
</dbReference>
<dbReference type="Pfam" id="PF00071">
    <property type="entry name" value="Ras"/>
    <property type="match status" value="1"/>
</dbReference>
<evidence type="ECO:0000256" key="2">
    <source>
        <dbReference type="ARBA" id="ARBA00022741"/>
    </source>
</evidence>
<reference evidence="8" key="3">
    <citation type="submission" date="2025-09" db="UniProtKB">
        <authorList>
            <consortium name="Ensembl"/>
        </authorList>
    </citation>
    <scope>IDENTIFICATION</scope>
</reference>
<reference evidence="8" key="2">
    <citation type="submission" date="2025-08" db="UniProtKB">
        <authorList>
            <consortium name="Ensembl"/>
        </authorList>
    </citation>
    <scope>IDENTIFICATION</scope>
</reference>
<reference evidence="8" key="1">
    <citation type="submission" date="2021-06" db="EMBL/GenBank/DDBJ databases">
        <authorList>
            <consortium name="Wellcome Sanger Institute Data Sharing"/>
        </authorList>
    </citation>
    <scope>NUCLEOTIDE SEQUENCE [LARGE SCALE GENOMIC DNA]</scope>
</reference>
<evidence type="ECO:0000256" key="7">
    <source>
        <dbReference type="RuleBase" id="RU367128"/>
    </source>
</evidence>
<dbReference type="GO" id="GO:0005525">
    <property type="term" value="F:GTP binding"/>
    <property type="evidence" value="ECO:0007669"/>
    <property type="project" value="UniProtKB-UniRule"/>
</dbReference>